<dbReference type="FunFam" id="3.10.20.370:FF:000001">
    <property type="entry name" value="Retrovirus-related Pol polyprotein from transposon 17.6-like protein"/>
    <property type="match status" value="1"/>
</dbReference>
<name>A0A4C1SD47_EUMVA</name>
<dbReference type="Proteomes" id="UP000299102">
    <property type="component" value="Unassembled WGS sequence"/>
</dbReference>
<keyword evidence="11" id="KW-1185">Reference proteome</keyword>
<dbReference type="Gene3D" id="3.10.20.370">
    <property type="match status" value="1"/>
</dbReference>
<evidence type="ECO:0000256" key="7">
    <source>
        <dbReference type="ARBA" id="ARBA00022918"/>
    </source>
</evidence>
<sequence length="325" mass="37433">MSVPTKRNSIHRTQMFQRRSTTRSFQEVQALLGLINYYRKFVDAECQEALNKVKDSIANPPILIYPDFTQPFRVTTDASNEALGAVLSQIRNNRDHPIAFASRTLSDTEKRYSTIEKEMLGIVWATHTFRPYLLGRPFTVFTDHQPLRGIANLKDQTSRLARFRHKLSEYEFEIVYKPGTTNLNADALSRLPTTCINVGVITRAQVTLKDTKSMGKTCENASTTTVLTKREDIQEVLRSFHDSPLGGHQGVMKTYMRIRNQYKWKGMQRQIKDYIRKCPKCQKNKSGLLNKEPMVITDTADRPFDKVYMDMVGPCQPPPWEINTF</sequence>
<keyword evidence="6" id="KW-0378">Hydrolase</keyword>
<keyword evidence="2" id="KW-0808">Transferase</keyword>
<comment type="caution">
    <text evidence="10">The sequence shown here is derived from an EMBL/GenBank/DDBJ whole genome shotgun (WGS) entry which is preliminary data.</text>
</comment>
<evidence type="ECO:0000256" key="2">
    <source>
        <dbReference type="ARBA" id="ARBA00022679"/>
    </source>
</evidence>
<reference evidence="10 11" key="1">
    <citation type="journal article" date="2019" name="Commun. Biol.">
        <title>The bagworm genome reveals a unique fibroin gene that provides high tensile strength.</title>
        <authorList>
            <person name="Kono N."/>
            <person name="Nakamura H."/>
            <person name="Ohtoshi R."/>
            <person name="Tomita M."/>
            <person name="Numata K."/>
            <person name="Arakawa K."/>
        </authorList>
    </citation>
    <scope>NUCLEOTIDE SEQUENCE [LARGE SCALE GENOMIC DNA]</scope>
</reference>
<evidence type="ECO:0000256" key="5">
    <source>
        <dbReference type="ARBA" id="ARBA00022759"/>
    </source>
</evidence>
<accession>A0A4C1SD47</accession>
<dbReference type="InterPro" id="IPR041373">
    <property type="entry name" value="RT_RNaseH"/>
</dbReference>
<evidence type="ECO:0000256" key="3">
    <source>
        <dbReference type="ARBA" id="ARBA00022695"/>
    </source>
</evidence>
<keyword evidence="7" id="KW-0695">RNA-directed DNA polymerase</keyword>
<organism evidence="10 11">
    <name type="scientific">Eumeta variegata</name>
    <name type="common">Bagworm moth</name>
    <name type="synonym">Eumeta japonica</name>
    <dbReference type="NCBI Taxonomy" id="151549"/>
    <lineage>
        <taxon>Eukaryota</taxon>
        <taxon>Metazoa</taxon>
        <taxon>Ecdysozoa</taxon>
        <taxon>Arthropoda</taxon>
        <taxon>Hexapoda</taxon>
        <taxon>Insecta</taxon>
        <taxon>Pterygota</taxon>
        <taxon>Neoptera</taxon>
        <taxon>Endopterygota</taxon>
        <taxon>Lepidoptera</taxon>
        <taxon>Glossata</taxon>
        <taxon>Ditrysia</taxon>
        <taxon>Tineoidea</taxon>
        <taxon>Psychidae</taxon>
        <taxon>Oiketicinae</taxon>
        <taxon>Eumeta</taxon>
    </lineage>
</organism>
<proteinExistence type="predicted"/>
<dbReference type="InterPro" id="IPR050951">
    <property type="entry name" value="Retrovirus_Pol_polyprotein"/>
</dbReference>
<protein>
    <recommendedName>
        <fullName evidence="1">RNA-directed DNA polymerase</fullName>
        <ecNumber evidence="1">2.7.7.49</ecNumber>
    </recommendedName>
</protein>
<evidence type="ECO:0000313" key="11">
    <source>
        <dbReference type="Proteomes" id="UP000299102"/>
    </source>
</evidence>
<dbReference type="Gene3D" id="1.10.340.70">
    <property type="match status" value="1"/>
</dbReference>
<dbReference type="InterPro" id="IPR041588">
    <property type="entry name" value="Integrase_H2C2"/>
</dbReference>
<evidence type="ECO:0000259" key="9">
    <source>
        <dbReference type="Pfam" id="PF17921"/>
    </source>
</evidence>
<evidence type="ECO:0000256" key="6">
    <source>
        <dbReference type="ARBA" id="ARBA00022801"/>
    </source>
</evidence>
<gene>
    <name evidence="10" type="primary">pol</name>
    <name evidence="10" type="ORF">EVAR_101001_1</name>
</gene>
<keyword evidence="5" id="KW-0255">Endonuclease</keyword>
<dbReference type="CDD" id="cd09274">
    <property type="entry name" value="RNase_HI_RT_Ty3"/>
    <property type="match status" value="1"/>
</dbReference>
<dbReference type="OrthoDB" id="427924at2759"/>
<dbReference type="InterPro" id="IPR043502">
    <property type="entry name" value="DNA/RNA_pol_sf"/>
</dbReference>
<dbReference type="FunFam" id="1.10.340.70:FF:000001">
    <property type="entry name" value="Retrovirus-related Pol polyprotein from transposon gypsy-like Protein"/>
    <property type="match status" value="1"/>
</dbReference>
<dbReference type="GO" id="GO:0004519">
    <property type="term" value="F:endonuclease activity"/>
    <property type="evidence" value="ECO:0007669"/>
    <property type="project" value="UniProtKB-KW"/>
</dbReference>
<dbReference type="GO" id="GO:0016787">
    <property type="term" value="F:hydrolase activity"/>
    <property type="evidence" value="ECO:0007669"/>
    <property type="project" value="UniProtKB-KW"/>
</dbReference>
<keyword evidence="4" id="KW-0540">Nuclease</keyword>
<dbReference type="EMBL" id="BGZK01006673">
    <property type="protein sequence ID" value="GBP00089.1"/>
    <property type="molecule type" value="Genomic_DNA"/>
</dbReference>
<evidence type="ECO:0000256" key="4">
    <source>
        <dbReference type="ARBA" id="ARBA00022722"/>
    </source>
</evidence>
<dbReference type="Pfam" id="PF17917">
    <property type="entry name" value="RT_RNaseH"/>
    <property type="match status" value="1"/>
</dbReference>
<dbReference type="Pfam" id="PF17921">
    <property type="entry name" value="Integrase_H2C2"/>
    <property type="match status" value="1"/>
</dbReference>
<dbReference type="SUPFAM" id="SSF56672">
    <property type="entry name" value="DNA/RNA polymerases"/>
    <property type="match status" value="1"/>
</dbReference>
<evidence type="ECO:0000313" key="10">
    <source>
        <dbReference type="EMBL" id="GBP00089.1"/>
    </source>
</evidence>
<dbReference type="EC" id="2.7.7.49" evidence="1"/>
<dbReference type="STRING" id="151549.A0A4C1SD47"/>
<evidence type="ECO:0000259" key="8">
    <source>
        <dbReference type="Pfam" id="PF17917"/>
    </source>
</evidence>
<dbReference type="AlphaFoldDB" id="A0A4C1SD47"/>
<evidence type="ECO:0000256" key="1">
    <source>
        <dbReference type="ARBA" id="ARBA00012493"/>
    </source>
</evidence>
<feature type="domain" description="Integrase zinc-binding" evidence="9">
    <location>
        <begin position="230"/>
        <end position="286"/>
    </location>
</feature>
<dbReference type="GO" id="GO:0003964">
    <property type="term" value="F:RNA-directed DNA polymerase activity"/>
    <property type="evidence" value="ECO:0007669"/>
    <property type="project" value="UniProtKB-KW"/>
</dbReference>
<dbReference type="PANTHER" id="PTHR37984">
    <property type="entry name" value="PROTEIN CBG26694"/>
    <property type="match status" value="1"/>
</dbReference>
<dbReference type="PANTHER" id="PTHR37984:SF5">
    <property type="entry name" value="PROTEIN NYNRIN-LIKE"/>
    <property type="match status" value="1"/>
</dbReference>
<feature type="domain" description="Reverse transcriptase RNase H-like" evidence="8">
    <location>
        <begin position="67"/>
        <end position="170"/>
    </location>
</feature>
<keyword evidence="3" id="KW-0548">Nucleotidyltransferase</keyword>